<evidence type="ECO:0000259" key="1">
    <source>
        <dbReference type="Pfam" id="PF24864"/>
    </source>
</evidence>
<reference evidence="3 5" key="2">
    <citation type="submission" date="2023-09" db="EMBL/GenBank/DDBJ databases">
        <title>Complete-Gapless Cercospora beticola genome.</title>
        <authorList>
            <person name="Wyatt N.A."/>
            <person name="Spanner R.E."/>
            <person name="Bolton M.D."/>
        </authorList>
    </citation>
    <scope>NUCLEOTIDE SEQUENCE [LARGE SCALE GENOMIC DNA]</scope>
    <source>
        <strain evidence="3">Cb09-40</strain>
    </source>
</reference>
<dbReference type="InterPro" id="IPR038883">
    <property type="entry name" value="AN11006-like"/>
</dbReference>
<evidence type="ECO:0000313" key="3">
    <source>
        <dbReference type="EMBL" id="WPB08290.1"/>
    </source>
</evidence>
<accession>A0A2G5HE87</accession>
<dbReference type="AlphaFoldDB" id="A0A2G5HE87"/>
<evidence type="ECO:0000313" key="5">
    <source>
        <dbReference type="Proteomes" id="UP001302367"/>
    </source>
</evidence>
<dbReference type="EMBL" id="CP134192">
    <property type="protein sequence ID" value="WPB08290.1"/>
    <property type="molecule type" value="Genomic_DNA"/>
</dbReference>
<proteinExistence type="predicted"/>
<keyword evidence="5" id="KW-1185">Reference proteome</keyword>
<dbReference type="Pfam" id="PF24864">
    <property type="entry name" value="DUF7730"/>
    <property type="match status" value="1"/>
</dbReference>
<name>A0A2G5HE87_CERBT</name>
<gene>
    <name evidence="2" type="ORF">CB0940_11436</name>
    <name evidence="3" type="ORF">RHO25_012956</name>
</gene>
<protein>
    <recommendedName>
        <fullName evidence="1">DUF7730 domain-containing protein</fullName>
    </recommendedName>
</protein>
<feature type="domain" description="DUF7730" evidence="1">
    <location>
        <begin position="180"/>
        <end position="307"/>
    </location>
</feature>
<sequence length="420" mass="48370">MEPATDTDAPAMRESAAPELQEAEFEAFKVSRVMSLRKDIWQLIAPWRHCGKKPPFTVGEMAVFAMIHSNEHDDSDRDVHVLSVAEIHASILLTFSYYGKLAINAFAYFSALQRLQKRVILEEVVEGFPENLRDFDLPLTITAVRWPTYRTPSEYGITANAARVYLRRWLEPARAGKFRFLDLSPELRNKIYEKVLRFPDVGINFSEDKHFQLIPGDQKYDHTVDPYSEVNREQFVSNQVCSELLALFRTCKKIHQESSSVFYGVNNFRFDTLKDLHIALSAMPIRAQEQIQCLHICLGADATTFYDMAPVGNMLHHLAPKRLKFSFFHCHWFEQYNQVRRSVYNRTGKVSGKKPVQVDTCEMVEELKPFMDLARRAEKIEIFDWGGTAFREFVMGQLGLQQTCSAAVKQGNWVHCVVKG</sequence>
<dbReference type="PANTHER" id="PTHR42085:SF2">
    <property type="entry name" value="F-BOX DOMAIN-CONTAINING PROTEIN"/>
    <property type="match status" value="1"/>
</dbReference>
<dbReference type="PANTHER" id="PTHR42085">
    <property type="entry name" value="F-BOX DOMAIN-CONTAINING PROTEIN"/>
    <property type="match status" value="1"/>
</dbReference>
<dbReference type="OrthoDB" id="3650005at2759"/>
<organism evidence="2 4">
    <name type="scientific">Cercospora beticola</name>
    <name type="common">Sugarbeet leaf spot fungus</name>
    <dbReference type="NCBI Taxonomy" id="122368"/>
    <lineage>
        <taxon>Eukaryota</taxon>
        <taxon>Fungi</taxon>
        <taxon>Dikarya</taxon>
        <taxon>Ascomycota</taxon>
        <taxon>Pezizomycotina</taxon>
        <taxon>Dothideomycetes</taxon>
        <taxon>Dothideomycetidae</taxon>
        <taxon>Mycosphaerellales</taxon>
        <taxon>Mycosphaerellaceae</taxon>
        <taxon>Cercospora</taxon>
    </lineage>
</organism>
<dbReference type="EMBL" id="LKMD01000107">
    <property type="protein sequence ID" value="PIA90839.1"/>
    <property type="molecule type" value="Genomic_DNA"/>
</dbReference>
<evidence type="ECO:0000313" key="2">
    <source>
        <dbReference type="EMBL" id="PIA90839.1"/>
    </source>
</evidence>
<dbReference type="Proteomes" id="UP000230605">
    <property type="component" value="Chromosome 9"/>
</dbReference>
<dbReference type="Proteomes" id="UP001302367">
    <property type="component" value="Chromosome 9"/>
</dbReference>
<reference evidence="2 4" key="1">
    <citation type="submission" date="2015-10" db="EMBL/GenBank/DDBJ databases">
        <title>The cercosporin biosynthetic gene cluster was horizontally transferred to several fungal lineages and shown to be expanded in Cercospora beticola based on microsynteny with recipient genomes.</title>
        <authorList>
            <person name="De Jonge R."/>
            <person name="Ebert M.K."/>
            <person name="Suttle J.C."/>
            <person name="Jurick Ii W.M."/>
            <person name="Secor G.A."/>
            <person name="Thomma B.P."/>
            <person name="Van De Peer Y."/>
            <person name="Bolton M.D."/>
        </authorList>
    </citation>
    <scope>NUCLEOTIDE SEQUENCE [LARGE SCALE GENOMIC DNA]</scope>
    <source>
        <strain evidence="2 4">09-40</strain>
    </source>
</reference>
<evidence type="ECO:0000313" key="4">
    <source>
        <dbReference type="Proteomes" id="UP000230605"/>
    </source>
</evidence>
<dbReference type="InterPro" id="IPR056632">
    <property type="entry name" value="DUF7730"/>
</dbReference>